<feature type="domain" description="UspA" evidence="3">
    <location>
        <begin position="1"/>
        <end position="149"/>
    </location>
</feature>
<dbReference type="PRINTS" id="PR01438">
    <property type="entry name" value="UNVRSLSTRESS"/>
</dbReference>
<name>A0ABX8WKF3_9HYPH</name>
<dbReference type="InterPro" id="IPR006016">
    <property type="entry name" value="UspA"/>
</dbReference>
<dbReference type="InterPro" id="IPR014729">
    <property type="entry name" value="Rossmann-like_a/b/a_fold"/>
</dbReference>
<gene>
    <name evidence="4" type="ORF">K1X15_19745</name>
</gene>
<dbReference type="PANTHER" id="PTHR46268">
    <property type="entry name" value="STRESS RESPONSE PROTEIN NHAX"/>
    <property type="match status" value="1"/>
</dbReference>
<dbReference type="Gene3D" id="3.40.50.620">
    <property type="entry name" value="HUPs"/>
    <property type="match status" value="1"/>
</dbReference>
<dbReference type="SUPFAM" id="SSF52402">
    <property type="entry name" value="Adenine nucleotide alpha hydrolases-like"/>
    <property type="match status" value="1"/>
</dbReference>
<organism evidence="4 5">
    <name type="scientific">Devosia salina</name>
    <dbReference type="NCBI Taxonomy" id="2860336"/>
    <lineage>
        <taxon>Bacteria</taxon>
        <taxon>Pseudomonadati</taxon>
        <taxon>Pseudomonadota</taxon>
        <taxon>Alphaproteobacteria</taxon>
        <taxon>Hyphomicrobiales</taxon>
        <taxon>Devosiaceae</taxon>
        <taxon>Devosia</taxon>
    </lineage>
</organism>
<dbReference type="Proteomes" id="UP000825799">
    <property type="component" value="Chromosome"/>
</dbReference>
<sequence length="149" mass="15396">MFKSILVATDGSDLANKALDVALELARTNGAALTILTATDPVSTGIGSGGFGTIDAGPIVARLEEAYAAEAADLLAKARHRAQEAGIAAQILHLPRHRPADGILETAAERSCDLIVMGSHGRRGLNRLLLGSQAAEVLARATIPVLIVK</sequence>
<dbReference type="Pfam" id="PF00582">
    <property type="entry name" value="Usp"/>
    <property type="match status" value="1"/>
</dbReference>
<evidence type="ECO:0000259" key="3">
    <source>
        <dbReference type="Pfam" id="PF00582"/>
    </source>
</evidence>
<reference evidence="4 5" key="1">
    <citation type="submission" date="2021-08" db="EMBL/GenBank/DDBJ databases">
        <title>Devosia salina sp. nov., isolated from the South China Sea sediment.</title>
        <authorList>
            <person name="Zhou Z."/>
        </authorList>
    </citation>
    <scope>NUCLEOTIDE SEQUENCE [LARGE SCALE GENOMIC DNA]</scope>
    <source>
        <strain evidence="4 5">SCS-3</strain>
    </source>
</reference>
<evidence type="ECO:0000256" key="2">
    <source>
        <dbReference type="PIRNR" id="PIRNR006276"/>
    </source>
</evidence>
<dbReference type="PANTHER" id="PTHR46268:SF15">
    <property type="entry name" value="UNIVERSAL STRESS PROTEIN HP_0031"/>
    <property type="match status" value="1"/>
</dbReference>
<evidence type="ECO:0000313" key="5">
    <source>
        <dbReference type="Proteomes" id="UP000825799"/>
    </source>
</evidence>
<dbReference type="RefSeq" id="WP_220305240.1">
    <property type="nucleotide sequence ID" value="NZ_CP080590.1"/>
</dbReference>
<dbReference type="CDD" id="cd00293">
    <property type="entry name" value="USP-like"/>
    <property type="match status" value="1"/>
</dbReference>
<evidence type="ECO:0000313" key="4">
    <source>
        <dbReference type="EMBL" id="QYO76775.1"/>
    </source>
</evidence>
<proteinExistence type="inferred from homology"/>
<comment type="similarity">
    <text evidence="1 2">Belongs to the universal stress protein A family.</text>
</comment>
<keyword evidence="2" id="KW-0963">Cytoplasm</keyword>
<protein>
    <recommendedName>
        <fullName evidence="2">Universal stress protein</fullName>
    </recommendedName>
</protein>
<dbReference type="PIRSF" id="PIRSF006276">
    <property type="entry name" value="UspA"/>
    <property type="match status" value="1"/>
</dbReference>
<evidence type="ECO:0000256" key="1">
    <source>
        <dbReference type="ARBA" id="ARBA00008791"/>
    </source>
</evidence>
<accession>A0ABX8WKF3</accession>
<keyword evidence="5" id="KW-1185">Reference proteome</keyword>
<dbReference type="InterPro" id="IPR006015">
    <property type="entry name" value="Universal_stress_UspA"/>
</dbReference>
<dbReference type="EMBL" id="CP080590">
    <property type="protein sequence ID" value="QYO76775.1"/>
    <property type="molecule type" value="Genomic_DNA"/>
</dbReference>
<comment type="subcellular location">
    <subcellularLocation>
        <location evidence="2">Cytoplasm</location>
    </subcellularLocation>
</comment>